<evidence type="ECO:0000256" key="2">
    <source>
        <dbReference type="ARBA" id="ARBA00011061"/>
    </source>
</evidence>
<feature type="transmembrane region" description="Helical" evidence="7">
    <location>
        <begin position="235"/>
        <end position="256"/>
    </location>
</feature>
<feature type="transmembrane region" description="Helical" evidence="7">
    <location>
        <begin position="72"/>
        <end position="91"/>
    </location>
</feature>
<dbReference type="KEGG" id="hwc:Hqrw_1133"/>
<keyword evidence="5 7" id="KW-1133">Transmembrane helix</keyword>
<evidence type="ECO:0000256" key="1">
    <source>
        <dbReference type="ARBA" id="ARBA00004651"/>
    </source>
</evidence>
<dbReference type="InterPro" id="IPR022791">
    <property type="entry name" value="L-PG_synthase/AglD"/>
</dbReference>
<feature type="transmembrane region" description="Helical" evidence="7">
    <location>
        <begin position="41"/>
        <end position="60"/>
    </location>
</feature>
<feature type="transmembrane region" description="Helical" evidence="7">
    <location>
        <begin position="262"/>
        <end position="282"/>
    </location>
</feature>
<sequence length="348" mass="37056">MNIDDIRTTIIGFGSVIIIFAALFAFAGVEELIATVRTANPQYVALVIGATLTWLFAWSVSLHTVLQTLDVHLSYAASFLVFAGAMFSNNVTPFGQAGGEPITAYLISRTADAEYETSLAAIASVDTLNLIPSITIALIGVGYFTTEVALGSRSNILLGSIVVITLATTILIFAYAAWRYRYEIEHRVVHALAPMIHWVADIVPRLPDIAEAEIETRIEGFFRAIERVAANPRQLAVALGASTIGWICQMTALWLAFRAIGIELRTTFILIIVPIATIAGVTPLPGGAGGIETVLVFLLLAAPLPHVTEAIAVTAVVIFRGAIYWVPVILGGGVVAWISSGANIGSPN</sequence>
<evidence type="ECO:0000256" key="3">
    <source>
        <dbReference type="ARBA" id="ARBA00022475"/>
    </source>
</evidence>
<dbReference type="RefSeq" id="WP_014555039.1">
    <property type="nucleotide sequence ID" value="NC_017459.1"/>
</dbReference>
<dbReference type="OrthoDB" id="15513at2157"/>
<keyword evidence="3" id="KW-1003">Cell membrane</keyword>
<dbReference type="NCBIfam" id="TIGR00374">
    <property type="entry name" value="flippase-like domain"/>
    <property type="match status" value="1"/>
</dbReference>
<dbReference type="Pfam" id="PF03706">
    <property type="entry name" value="LPG_synthase_TM"/>
    <property type="match status" value="1"/>
</dbReference>
<evidence type="ECO:0000256" key="7">
    <source>
        <dbReference type="SAM" id="Phobius"/>
    </source>
</evidence>
<dbReference type="HOGENOM" id="CLU_048072_1_0_2"/>
<comment type="subcellular location">
    <subcellularLocation>
        <location evidence="1">Cell membrane</location>
        <topology evidence="1">Multi-pass membrane protein</topology>
    </subcellularLocation>
</comment>
<comment type="similarity">
    <text evidence="2">Belongs to the UPF0104 family.</text>
</comment>
<feature type="transmembrane region" description="Helical" evidence="7">
    <location>
        <begin position="6"/>
        <end position="29"/>
    </location>
</feature>
<dbReference type="PANTHER" id="PTHR39087:SF2">
    <property type="entry name" value="UPF0104 MEMBRANE PROTEIN MJ1595"/>
    <property type="match status" value="1"/>
</dbReference>
<keyword evidence="4 7" id="KW-0812">Transmembrane</keyword>
<gene>
    <name evidence="8" type="ordered locus">Hqrw_1133</name>
</gene>
<dbReference type="PANTHER" id="PTHR39087">
    <property type="entry name" value="UPF0104 MEMBRANE PROTEIN MJ1595"/>
    <property type="match status" value="1"/>
</dbReference>
<feature type="transmembrane region" description="Helical" evidence="7">
    <location>
        <begin position="156"/>
        <end position="178"/>
    </location>
</feature>
<feature type="transmembrane region" description="Helical" evidence="7">
    <location>
        <begin position="294"/>
        <end position="318"/>
    </location>
</feature>
<protein>
    <submittedName>
        <fullName evidence="8">UPF0104 family protein</fullName>
    </submittedName>
</protein>
<dbReference type="Proteomes" id="UP000007954">
    <property type="component" value="Chromosome"/>
</dbReference>
<feature type="transmembrane region" description="Helical" evidence="7">
    <location>
        <begin position="324"/>
        <end position="344"/>
    </location>
</feature>
<dbReference type="AlphaFoldDB" id="G0LG82"/>
<evidence type="ECO:0000256" key="6">
    <source>
        <dbReference type="ARBA" id="ARBA00023136"/>
    </source>
</evidence>
<proteinExistence type="inferred from homology"/>
<accession>G0LG82</accession>
<dbReference type="EMBL" id="FR746099">
    <property type="protein sequence ID" value="CCC39102.1"/>
    <property type="molecule type" value="Genomic_DNA"/>
</dbReference>
<evidence type="ECO:0000313" key="9">
    <source>
        <dbReference type="Proteomes" id="UP000007954"/>
    </source>
</evidence>
<evidence type="ECO:0000256" key="4">
    <source>
        <dbReference type="ARBA" id="ARBA00022692"/>
    </source>
</evidence>
<evidence type="ECO:0000256" key="5">
    <source>
        <dbReference type="ARBA" id="ARBA00022989"/>
    </source>
</evidence>
<evidence type="ECO:0000313" key="8">
    <source>
        <dbReference type="EMBL" id="CCC39102.1"/>
    </source>
</evidence>
<organism evidence="8 9">
    <name type="scientific">Haloquadratum walsbyi (strain DSM 16854 / JCM 12705 / C23)</name>
    <dbReference type="NCBI Taxonomy" id="768065"/>
    <lineage>
        <taxon>Archaea</taxon>
        <taxon>Methanobacteriati</taxon>
        <taxon>Methanobacteriota</taxon>
        <taxon>Stenosarchaea group</taxon>
        <taxon>Halobacteria</taxon>
        <taxon>Halobacteriales</taxon>
        <taxon>Haloferacaceae</taxon>
        <taxon>Haloquadratum</taxon>
    </lineage>
</organism>
<reference evidence="8 9" key="1">
    <citation type="journal article" date="2011" name="PLoS ONE">
        <title>Haloquadratum walsbyi: limited diversity in a global pond.</title>
        <authorList>
            <person name="Dyall-Smith M."/>
            <person name="Pfeiffer F."/>
            <person name="Klee K."/>
            <person name="Palm P."/>
            <person name="Gross K."/>
            <person name="Schuster S.C."/>
            <person name="Rampp M."/>
            <person name="Oesterhelt D."/>
        </authorList>
    </citation>
    <scope>NUCLEOTIDE SEQUENCE [LARGE SCALE GENOMIC DNA]</scope>
    <source>
        <strain evidence="9">DSM 16854 / JCM 12705 / C23</strain>
    </source>
</reference>
<dbReference type="GO" id="GO:0005886">
    <property type="term" value="C:plasma membrane"/>
    <property type="evidence" value="ECO:0007669"/>
    <property type="project" value="UniProtKB-SubCell"/>
</dbReference>
<feature type="transmembrane region" description="Helical" evidence="7">
    <location>
        <begin position="119"/>
        <end position="144"/>
    </location>
</feature>
<name>G0LG82_HALWC</name>
<dbReference type="GeneID" id="12445747"/>
<keyword evidence="6 7" id="KW-0472">Membrane</keyword>